<accession>A0A853IGK6</accession>
<sequence length="133" mass="14650">MAAPTKRSNAGDNKFFAGIEAGHGIGFAARKAGYTRSSVYHYRQEDPDFLAKWDEAKDNFKNSLGIELTYHRAIAGQKSAAAQIIEGIAEIEVTEENYLSLVKSLKESTESLIKVMTIELELSSKNVAPEKPE</sequence>
<comment type="caution">
    <text evidence="1">The sequence shown here is derived from an EMBL/GenBank/DDBJ whole genome shotgun (WGS) entry which is preliminary data.</text>
</comment>
<keyword evidence="2" id="KW-1185">Reference proteome</keyword>
<dbReference type="Proteomes" id="UP000569732">
    <property type="component" value="Unassembled WGS sequence"/>
</dbReference>
<reference evidence="1 2" key="1">
    <citation type="submission" date="2020-07" db="EMBL/GenBank/DDBJ databases">
        <title>Endozoicomonas sp. nov., isolated from sediment.</title>
        <authorList>
            <person name="Gu T."/>
        </authorList>
    </citation>
    <scope>NUCLEOTIDE SEQUENCE [LARGE SCALE GENOMIC DNA]</scope>
    <source>
        <strain evidence="1 2">SM1973</strain>
    </source>
</reference>
<gene>
    <name evidence="1" type="ORF">H0A36_24175</name>
</gene>
<dbReference type="RefSeq" id="WP_180571121.1">
    <property type="nucleotide sequence ID" value="NZ_JACCKB010000061.1"/>
</dbReference>
<evidence type="ECO:0000313" key="1">
    <source>
        <dbReference type="EMBL" id="NYZ69121.1"/>
    </source>
</evidence>
<organism evidence="1 2">
    <name type="scientific">Spartinivicinus marinus</name>
    <dbReference type="NCBI Taxonomy" id="2994442"/>
    <lineage>
        <taxon>Bacteria</taxon>
        <taxon>Pseudomonadati</taxon>
        <taxon>Pseudomonadota</taxon>
        <taxon>Gammaproteobacteria</taxon>
        <taxon>Oceanospirillales</taxon>
        <taxon>Zooshikellaceae</taxon>
        <taxon>Spartinivicinus</taxon>
    </lineage>
</organism>
<name>A0A853IGK6_9GAMM</name>
<protein>
    <submittedName>
        <fullName evidence="1">Uncharacterized protein</fullName>
    </submittedName>
</protein>
<dbReference type="EMBL" id="JACCKB010000061">
    <property type="protein sequence ID" value="NYZ69121.1"/>
    <property type="molecule type" value="Genomic_DNA"/>
</dbReference>
<proteinExistence type="predicted"/>
<evidence type="ECO:0000313" key="2">
    <source>
        <dbReference type="Proteomes" id="UP000569732"/>
    </source>
</evidence>
<dbReference type="AlphaFoldDB" id="A0A853IGK6"/>